<feature type="domain" description="DUF4957" evidence="2">
    <location>
        <begin position="278"/>
        <end position="408"/>
    </location>
</feature>
<evidence type="ECO:0000259" key="2">
    <source>
        <dbReference type="Pfam" id="PF16318"/>
    </source>
</evidence>
<feature type="chain" id="PRO_5024291329" evidence="1">
    <location>
        <begin position="28"/>
        <end position="556"/>
    </location>
</feature>
<organism evidence="3 6">
    <name type="scientific">Algibacter amylolyticus</name>
    <dbReference type="NCBI Taxonomy" id="1608400"/>
    <lineage>
        <taxon>Bacteria</taxon>
        <taxon>Pseudomonadati</taxon>
        <taxon>Bacteroidota</taxon>
        <taxon>Flavobacteriia</taxon>
        <taxon>Flavobacteriales</taxon>
        <taxon>Flavobacteriaceae</taxon>
        <taxon>Algibacter</taxon>
    </lineage>
</organism>
<reference evidence="3" key="3">
    <citation type="submission" date="2019-09" db="EMBL/GenBank/DDBJ databases">
        <authorList>
            <person name="Zhang D.-C."/>
        </authorList>
    </citation>
    <scope>NUCLEOTIDE SEQUENCE</scope>
    <source>
        <strain evidence="3">RU-4-M-4</strain>
    </source>
</reference>
<dbReference type="InterPro" id="IPR011050">
    <property type="entry name" value="Pectin_lyase_fold/virulence"/>
</dbReference>
<name>A0A5M7BGF7_9FLAO</name>
<dbReference type="OrthoDB" id="691503at2"/>
<dbReference type="SUPFAM" id="SSF51126">
    <property type="entry name" value="Pectin lyase-like"/>
    <property type="match status" value="1"/>
</dbReference>
<dbReference type="InterPro" id="IPR032530">
    <property type="entry name" value="DUF4957"/>
</dbReference>
<accession>A0A5M7BGF7</accession>
<evidence type="ECO:0000313" key="6">
    <source>
        <dbReference type="Proteomes" id="UP000322315"/>
    </source>
</evidence>
<dbReference type="EMBL" id="VMBF01000001">
    <property type="protein sequence ID" value="TSJ82228.1"/>
    <property type="molecule type" value="Genomic_DNA"/>
</dbReference>
<evidence type="ECO:0000313" key="4">
    <source>
        <dbReference type="EMBL" id="TSJ82228.1"/>
    </source>
</evidence>
<sequence>MKNKSNIFNIKTVLFLCLIITVFNACSKDDNETFEKTRLFSPVLNAGLLAEGNSIIVNMGKLKGAVGYTIEVSRDTFQTIEYTVPADTNYVKLNENNLGEELFWNSLYQVRATAHDADPQYDSKVSDLGGVRTERFPSILNVPKTFDVTDIAARVSWTPLGDAITGMKAFAPDDLRLETPLFPETPVTEEEFLAGEAIFNGLSPETEYQIAIYSGTELRGWVNYTTKIADIDPTSPGVIDIRDNENPDAVSDAVAAAPNGAIVLVKRGVTYNFPSDRLDKSITIRAAYGFGEQKAKIVTSGSWDIEAGSTIDHIRFIDMEVRGEDFGGDYVFNTNRSDVYVGEILFDNCTMGTFRGLVRIRGTVEVDNYKIMNTVVDSIGGYGLFTTDTNPSDPPTARVNNIVFSGSTFNKIDTGIQSRNNSQSIIIEDCTFANFIKNGARMFRYRGGDGNDNVINGIKITNSIFGHSWDQAESGTYGMQGIAQGLANTNFELLNNYSTTNFSFSEGTEIPGFPIGNYTSTQEDLWVDTDNNDFNFKDIGFFGKFSAGAPMWRTKL</sequence>
<evidence type="ECO:0000313" key="3">
    <source>
        <dbReference type="EMBL" id="KAA5827983.1"/>
    </source>
</evidence>
<evidence type="ECO:0000256" key="1">
    <source>
        <dbReference type="SAM" id="SignalP"/>
    </source>
</evidence>
<keyword evidence="5" id="KW-1185">Reference proteome</keyword>
<feature type="signal peptide" evidence="1">
    <location>
        <begin position="1"/>
        <end position="27"/>
    </location>
</feature>
<proteinExistence type="predicted"/>
<reference evidence="4 5" key="2">
    <citation type="submission" date="2019-07" db="EMBL/GenBank/DDBJ databases">
        <title>Algibacter marinivivus sp. nov., isolated from the surface of a marine red alga.</title>
        <authorList>
            <person name="Zhong X."/>
            <person name="Xu W."/>
            <person name="Zhang Y."/>
            <person name="Zhang Q."/>
            <person name="Du Z."/>
        </authorList>
    </citation>
    <scope>NUCLEOTIDE SEQUENCE [LARGE SCALE GENOMIC DNA]</scope>
    <source>
        <strain evidence="4 5">RU-4-M-4</strain>
    </source>
</reference>
<gene>
    <name evidence="3" type="ORF">F2B50_03860</name>
    <name evidence="4" type="ORF">FPF71_03860</name>
</gene>
<protein>
    <submittedName>
        <fullName evidence="3">DUF5123 domain-containing protein</fullName>
    </submittedName>
</protein>
<dbReference type="Proteomes" id="UP000322315">
    <property type="component" value="Unassembled WGS sequence"/>
</dbReference>
<reference evidence="3 6" key="1">
    <citation type="journal article" date="2015" name="Int. J. Syst. Evol. Microbiol.">
        <title>Algibacter amylolyticus sp. nov., isolated from intertidal sediment.</title>
        <authorList>
            <person name="Zhang D.C."/>
            <person name="Wu J."/>
            <person name="Neuner K."/>
            <person name="Yao J."/>
            <person name="Margesin R."/>
        </authorList>
    </citation>
    <scope>NUCLEOTIDE SEQUENCE [LARGE SCALE GENOMIC DNA]</scope>
    <source>
        <strain evidence="3 6">RU-4-M-4</strain>
    </source>
</reference>
<dbReference type="Proteomes" id="UP000315145">
    <property type="component" value="Unassembled WGS sequence"/>
</dbReference>
<dbReference type="RefSeq" id="WP_144115325.1">
    <property type="nucleotide sequence ID" value="NZ_JACHGE010000001.1"/>
</dbReference>
<keyword evidence="1" id="KW-0732">Signal</keyword>
<comment type="caution">
    <text evidence="3">The sequence shown here is derived from an EMBL/GenBank/DDBJ whole genome shotgun (WGS) entry which is preliminary data.</text>
</comment>
<dbReference type="AlphaFoldDB" id="A0A5M7BGF7"/>
<evidence type="ECO:0000313" key="5">
    <source>
        <dbReference type="Proteomes" id="UP000315145"/>
    </source>
</evidence>
<dbReference type="Pfam" id="PF16318">
    <property type="entry name" value="DUF4957"/>
    <property type="match status" value="1"/>
</dbReference>
<dbReference type="EMBL" id="VWRS01000001">
    <property type="protein sequence ID" value="KAA5827983.1"/>
    <property type="molecule type" value="Genomic_DNA"/>
</dbReference>